<proteinExistence type="predicted"/>
<feature type="region of interest" description="Disordered" evidence="6">
    <location>
        <begin position="1"/>
        <end position="118"/>
    </location>
</feature>
<feature type="region of interest" description="Disordered" evidence="6">
    <location>
        <begin position="911"/>
        <end position="1003"/>
    </location>
</feature>
<protein>
    <recommendedName>
        <fullName evidence="9">Transcription factor domain-containing protein</fullName>
    </recommendedName>
</protein>
<evidence type="ECO:0000256" key="5">
    <source>
        <dbReference type="ARBA" id="ARBA00023242"/>
    </source>
</evidence>
<evidence type="ECO:0000256" key="2">
    <source>
        <dbReference type="ARBA" id="ARBA00022723"/>
    </source>
</evidence>
<organism evidence="7 8">
    <name type="scientific">Tilletia horrida</name>
    <dbReference type="NCBI Taxonomy" id="155126"/>
    <lineage>
        <taxon>Eukaryota</taxon>
        <taxon>Fungi</taxon>
        <taxon>Dikarya</taxon>
        <taxon>Basidiomycota</taxon>
        <taxon>Ustilaginomycotina</taxon>
        <taxon>Exobasidiomycetes</taxon>
        <taxon>Tilletiales</taxon>
        <taxon>Tilletiaceae</taxon>
        <taxon>Tilletia</taxon>
    </lineage>
</organism>
<dbReference type="AlphaFoldDB" id="A0AAN6GL60"/>
<evidence type="ECO:0000256" key="6">
    <source>
        <dbReference type="SAM" id="MobiDB-lite"/>
    </source>
</evidence>
<evidence type="ECO:0000313" key="7">
    <source>
        <dbReference type="EMBL" id="KAK0545854.1"/>
    </source>
</evidence>
<gene>
    <name evidence="7" type="ORF">OC846_005494</name>
</gene>
<comment type="caution">
    <text evidence="7">The sequence shown here is derived from an EMBL/GenBank/DDBJ whole genome shotgun (WGS) entry which is preliminary data.</text>
</comment>
<feature type="compositionally biased region" description="Polar residues" evidence="6">
    <location>
        <begin position="848"/>
        <end position="860"/>
    </location>
</feature>
<dbReference type="EMBL" id="JAPDMZ010000214">
    <property type="protein sequence ID" value="KAK0545854.1"/>
    <property type="molecule type" value="Genomic_DNA"/>
</dbReference>
<feature type="compositionally biased region" description="Basic and acidic residues" evidence="6">
    <location>
        <begin position="1"/>
        <end position="11"/>
    </location>
</feature>
<dbReference type="PANTHER" id="PTHR47338:SF29">
    <property type="entry name" value="ZN(2)-C6 FUNGAL-TYPE DOMAIN-CONTAINING PROTEIN"/>
    <property type="match status" value="1"/>
</dbReference>
<comment type="subcellular location">
    <subcellularLocation>
        <location evidence="1">Nucleus</location>
    </subcellularLocation>
</comment>
<feature type="compositionally biased region" description="Polar residues" evidence="6">
    <location>
        <begin position="817"/>
        <end position="826"/>
    </location>
</feature>
<dbReference type="InterPro" id="IPR050815">
    <property type="entry name" value="TF_fung"/>
</dbReference>
<feature type="region of interest" description="Disordered" evidence="6">
    <location>
        <begin position="812"/>
        <end position="874"/>
    </location>
</feature>
<dbReference type="Proteomes" id="UP001176517">
    <property type="component" value="Unassembled WGS sequence"/>
</dbReference>
<evidence type="ECO:0000313" key="8">
    <source>
        <dbReference type="Proteomes" id="UP001176517"/>
    </source>
</evidence>
<evidence type="ECO:0000256" key="3">
    <source>
        <dbReference type="ARBA" id="ARBA00023015"/>
    </source>
</evidence>
<keyword evidence="4" id="KW-0804">Transcription</keyword>
<keyword evidence="2" id="KW-0479">Metal-binding</keyword>
<name>A0AAN6GL60_9BASI</name>
<evidence type="ECO:0000256" key="4">
    <source>
        <dbReference type="ARBA" id="ARBA00023163"/>
    </source>
</evidence>
<dbReference type="GO" id="GO:0046872">
    <property type="term" value="F:metal ion binding"/>
    <property type="evidence" value="ECO:0007669"/>
    <property type="project" value="UniProtKB-KW"/>
</dbReference>
<feature type="compositionally biased region" description="Low complexity" evidence="6">
    <location>
        <begin position="928"/>
        <end position="957"/>
    </location>
</feature>
<evidence type="ECO:0000256" key="1">
    <source>
        <dbReference type="ARBA" id="ARBA00004123"/>
    </source>
</evidence>
<feature type="compositionally biased region" description="Low complexity" evidence="6">
    <location>
        <begin position="972"/>
        <end position="987"/>
    </location>
</feature>
<reference evidence="7" key="1">
    <citation type="journal article" date="2023" name="PhytoFront">
        <title>Draft Genome Resources of Seven Strains of Tilletia horrida, Causal Agent of Kernel Smut of Rice.</title>
        <authorList>
            <person name="Khanal S."/>
            <person name="Antony Babu S."/>
            <person name="Zhou X.G."/>
        </authorList>
    </citation>
    <scope>NUCLEOTIDE SEQUENCE</scope>
    <source>
        <strain evidence="7">TX6</strain>
    </source>
</reference>
<sequence>MADLNRGRVSDAKQGGAPRKSNGSVSAGSTIAPQAKSKVKEDGASSAVESSALPEGSTDPSGKVDATSPESSLSISSSAPRAQKRKKRDDGSSVAFDTESISSSSIRPNDGAGTTPEDLEKRVRELQLEDRIHHLEMLLVQSMNRNEQMQAHFTRSQPALPIGDAHPFSTQSTSAFNAATLASAGIPAAACAYSEAQNKAAAGSSTTMPGSMASNSNMPHQFDAATVFSGSTGTPSHLEAPDHMFSPTSNMGGTVGQSSLMGSTSNPFVANAGLNALPGGVPIGLHPNALPLLAQNRVQQEINAQPQADANIPPPDPFLELLWPGWPVDLPSPDTVHHLAEIFFSKCPIRNMLNKGNFMAALSLPPRHPDRPHPALLHAMLAVAAPMSPHFKSKRSNPLANGVLSPNGRPQTVDLSTDPAFVVPMVGDPTRRIQTVDPSKLSFADFHLSQARLKIEQSMRTSTKNPIDWLQACIMGTYLLWADGRFVEGFMLSGVLSRSAAPVGLFKLQSRHTAEPQIPASLLAPPSSASEEHERRALMWYVYLNDVYQSGAGLYWEPIIEDAAIQTSLPVPMMQWQAGLDPPPNHQTLSSPDLFTSNHMDDFILHIKSAVILKRVQMFISRNNITMFTTKRPPSFRQLDNIINEFLASFTGSHHLEFGPDVTMDRLIAYCNVLLATILLHENFVSVTDRTSYHNVRTEQATKAILQTIYELLASSFDFNLLHPYIYMSWTIAARMICRELTWQRIFGDANTANEVSQALDTVIEALRRGGDKHIVAARSALLLDRFRQGHWSEEMLSGSIFIDGILPGDEDDGLEQSKSARNSAPTKPGQPVHYYPLVSGKRHAPHASSQGNRGSQTEAGSSMGGGSSGANQPAFDISQMASAAAAAFANWMPDLNDAMRSTADPFIAGSRTGGAVNTPGSTGIAATSSDTSGLGTGGESSVHVSSGSGAASGATGPHNGNGMPSDSASLGVPGNPSAGGSSSMSGLMHTGMQVSPAPTAPSTPWSLMNILAPEQEGLD</sequence>
<keyword evidence="5" id="KW-0539">Nucleus</keyword>
<dbReference type="GO" id="GO:0005634">
    <property type="term" value="C:nucleus"/>
    <property type="evidence" value="ECO:0007669"/>
    <property type="project" value="UniProtKB-SubCell"/>
</dbReference>
<evidence type="ECO:0008006" key="9">
    <source>
        <dbReference type="Google" id="ProtNLM"/>
    </source>
</evidence>
<feature type="compositionally biased region" description="Polar residues" evidence="6">
    <location>
        <begin position="21"/>
        <end position="32"/>
    </location>
</feature>
<keyword evidence="8" id="KW-1185">Reference proteome</keyword>
<keyword evidence="3" id="KW-0805">Transcription regulation</keyword>
<dbReference type="CDD" id="cd12148">
    <property type="entry name" value="fungal_TF_MHR"/>
    <property type="match status" value="1"/>
</dbReference>
<dbReference type="GO" id="GO:0000981">
    <property type="term" value="F:DNA-binding transcription factor activity, RNA polymerase II-specific"/>
    <property type="evidence" value="ECO:0007669"/>
    <property type="project" value="InterPro"/>
</dbReference>
<dbReference type="PANTHER" id="PTHR47338">
    <property type="entry name" value="ZN(II)2CYS6 TRANSCRIPTION FACTOR (EUROFUNG)-RELATED"/>
    <property type="match status" value="1"/>
</dbReference>
<accession>A0AAN6GL60</accession>
<feature type="compositionally biased region" description="Low complexity" evidence="6">
    <location>
        <begin position="68"/>
        <end position="78"/>
    </location>
</feature>